<evidence type="ECO:0000313" key="2">
    <source>
        <dbReference type="Proteomes" id="UP000035199"/>
    </source>
</evidence>
<dbReference type="RefSeq" id="WP_047262965.1">
    <property type="nucleotide sequence ID" value="NZ_CP011542.1"/>
</dbReference>
<dbReference type="Proteomes" id="UP000035199">
    <property type="component" value="Chromosome"/>
</dbReference>
<evidence type="ECO:0000313" key="1">
    <source>
        <dbReference type="EMBL" id="AKK07062.1"/>
    </source>
</evidence>
<name>A0A0G3H7B5_9CORY</name>
<protein>
    <submittedName>
        <fullName evidence="1">Uncharacterized protein</fullName>
    </submittedName>
</protein>
<proteinExistence type="predicted"/>
<accession>A0A0G3H7B5</accession>
<organism evidence="1 2">
    <name type="scientific">Corynebacterium mustelae</name>
    <dbReference type="NCBI Taxonomy" id="571915"/>
    <lineage>
        <taxon>Bacteria</taxon>
        <taxon>Bacillati</taxon>
        <taxon>Actinomycetota</taxon>
        <taxon>Actinomycetes</taxon>
        <taxon>Mycobacteriales</taxon>
        <taxon>Corynebacteriaceae</taxon>
        <taxon>Corynebacterium</taxon>
    </lineage>
</organism>
<gene>
    <name evidence="1" type="ORF">CMUST_13840</name>
</gene>
<dbReference type="KEGG" id="cmv:CMUST_13840"/>
<dbReference type="EMBL" id="CP011542">
    <property type="protein sequence ID" value="AKK07062.1"/>
    <property type="molecule type" value="Genomic_DNA"/>
</dbReference>
<reference evidence="2" key="2">
    <citation type="submission" date="2015-05" db="EMBL/GenBank/DDBJ databases">
        <title>Complete genome sequence of Corynebacterium mustelae DSM 45274, isolated from various tissues of a male ferret with lethal sepsis.</title>
        <authorList>
            <person name="Ruckert C."/>
            <person name="Albersmeier A."/>
            <person name="Winkler A."/>
            <person name="Tauch A."/>
        </authorList>
    </citation>
    <scope>NUCLEOTIDE SEQUENCE [LARGE SCALE GENOMIC DNA]</scope>
    <source>
        <strain evidence="2">DSM 45274</strain>
    </source>
</reference>
<keyword evidence="2" id="KW-1185">Reference proteome</keyword>
<dbReference type="PATRIC" id="fig|571915.4.peg.2972"/>
<dbReference type="AlphaFoldDB" id="A0A0G3H7B5"/>
<sequence length="142" mass="15793">MESCHRTDLFPQETHDLVSELFSALGEPERVSLAGDFEPEKNLKGIDSVLILNDFGVHFVFGLLVHYRGNDQGDANVFGFGNRGDLLMVPGFTEDGDILAMCLWFSKGDSLASLLKWPPPAEETTKADHSRLFALLKSHETR</sequence>
<reference evidence="1 2" key="1">
    <citation type="journal article" date="2015" name="Genome Announc.">
        <title>Complete Genome Sequence of the Type Strain Corynebacterium mustelae DSM 45274, Isolated from Various Tissues of a Male Ferret with Lethal Sepsis.</title>
        <authorList>
            <person name="Ruckert C."/>
            <person name="Eimer J."/>
            <person name="Winkler A."/>
            <person name="Tauch A."/>
        </authorList>
    </citation>
    <scope>NUCLEOTIDE SEQUENCE [LARGE SCALE GENOMIC DNA]</scope>
    <source>
        <strain evidence="1 2">DSM 45274</strain>
    </source>
</reference>
<dbReference type="OrthoDB" id="9925659at2"/>